<comment type="caution">
    <text evidence="2">The sequence shown here is derived from an EMBL/GenBank/DDBJ whole genome shotgun (WGS) entry which is preliminary data.</text>
</comment>
<name>A0ABQ9VSW7_SAGOE</name>
<feature type="compositionally biased region" description="Low complexity" evidence="1">
    <location>
        <begin position="77"/>
        <end position="101"/>
    </location>
</feature>
<feature type="compositionally biased region" description="Basic and acidic residues" evidence="1">
    <location>
        <begin position="23"/>
        <end position="34"/>
    </location>
</feature>
<feature type="region of interest" description="Disordered" evidence="1">
    <location>
        <begin position="226"/>
        <end position="265"/>
    </location>
</feature>
<proteinExistence type="predicted"/>
<evidence type="ECO:0000313" key="2">
    <source>
        <dbReference type="EMBL" id="KAK2112255.1"/>
    </source>
</evidence>
<dbReference type="EMBL" id="JASSZA010000005">
    <property type="protein sequence ID" value="KAK2112255.1"/>
    <property type="molecule type" value="Genomic_DNA"/>
</dbReference>
<accession>A0ABQ9VSW7</accession>
<protein>
    <submittedName>
        <fullName evidence="2">Uncharacterized protein</fullName>
    </submittedName>
</protein>
<reference evidence="2 3" key="1">
    <citation type="submission" date="2023-05" db="EMBL/GenBank/DDBJ databases">
        <title>B98-5 Cell Line De Novo Hybrid Assembly: An Optical Mapping Approach.</title>
        <authorList>
            <person name="Kananen K."/>
            <person name="Auerbach J.A."/>
            <person name="Kautto E."/>
            <person name="Blachly J.S."/>
        </authorList>
    </citation>
    <scope>NUCLEOTIDE SEQUENCE [LARGE SCALE GENOMIC DNA]</scope>
    <source>
        <strain evidence="2">B95-8</strain>
        <tissue evidence="2">Cell line</tissue>
    </source>
</reference>
<feature type="compositionally biased region" description="Basic residues" evidence="1">
    <location>
        <begin position="131"/>
        <end position="143"/>
    </location>
</feature>
<feature type="compositionally biased region" description="Low complexity" evidence="1">
    <location>
        <begin position="184"/>
        <end position="205"/>
    </location>
</feature>
<organism evidence="2 3">
    <name type="scientific">Saguinus oedipus</name>
    <name type="common">Cotton-top tamarin</name>
    <name type="synonym">Oedipomidas oedipus</name>
    <dbReference type="NCBI Taxonomy" id="9490"/>
    <lineage>
        <taxon>Eukaryota</taxon>
        <taxon>Metazoa</taxon>
        <taxon>Chordata</taxon>
        <taxon>Craniata</taxon>
        <taxon>Vertebrata</taxon>
        <taxon>Euteleostomi</taxon>
        <taxon>Mammalia</taxon>
        <taxon>Eutheria</taxon>
        <taxon>Euarchontoglires</taxon>
        <taxon>Primates</taxon>
        <taxon>Haplorrhini</taxon>
        <taxon>Platyrrhini</taxon>
        <taxon>Cebidae</taxon>
        <taxon>Callitrichinae</taxon>
        <taxon>Saguinus</taxon>
    </lineage>
</organism>
<gene>
    <name evidence="2" type="ORF">P7K49_012002</name>
</gene>
<keyword evidence="3" id="KW-1185">Reference proteome</keyword>
<feature type="region of interest" description="Disordered" evidence="1">
    <location>
        <begin position="76"/>
        <end position="213"/>
    </location>
</feature>
<evidence type="ECO:0000313" key="3">
    <source>
        <dbReference type="Proteomes" id="UP001266305"/>
    </source>
</evidence>
<sequence length="265" mass="27361">MWVHFHYSAGIQTQPYVAPGPAKTEHCVDPKGKDAASSPSPIQKGGSACGTRRASLAESCADEENLEVSGPLRVTGVTVPPAASPQAPTAAPATTSALPTQRPQTADHPTHPAHVQGRPAAPARLTSAHARPGHPRKRWGRARARAEAGHVTGGRPSLGGEGHVMQHPAQAPEARMRVRAAPPSGGLDRASRGASSRSEGVRGARLAPRPASCGERPALVLPAAGSSGVRGFRWRSPRPVPGPRGVRDGRGPRWPGPVPAARGAL</sequence>
<dbReference type="Proteomes" id="UP001266305">
    <property type="component" value="Unassembled WGS sequence"/>
</dbReference>
<evidence type="ECO:0000256" key="1">
    <source>
        <dbReference type="SAM" id="MobiDB-lite"/>
    </source>
</evidence>
<feature type="region of interest" description="Disordered" evidence="1">
    <location>
        <begin position="18"/>
        <end position="51"/>
    </location>
</feature>